<evidence type="ECO:0000256" key="3">
    <source>
        <dbReference type="ARBA" id="ARBA00023034"/>
    </source>
</evidence>
<comment type="caution">
    <text evidence="7">The sequence shown here is derived from an EMBL/GenBank/DDBJ whole genome shotgun (WGS) entry which is preliminary data.</text>
</comment>
<dbReference type="InterPro" id="IPR008942">
    <property type="entry name" value="ENTH_VHS"/>
</dbReference>
<keyword evidence="4" id="KW-0968">Cytoplasmic vesicle</keyword>
<organism evidence="7 8">
    <name type="scientific">Malus baccata</name>
    <name type="common">Siberian crab apple</name>
    <name type="synonym">Pyrus baccata</name>
    <dbReference type="NCBI Taxonomy" id="106549"/>
    <lineage>
        <taxon>Eukaryota</taxon>
        <taxon>Viridiplantae</taxon>
        <taxon>Streptophyta</taxon>
        <taxon>Embryophyta</taxon>
        <taxon>Tracheophyta</taxon>
        <taxon>Spermatophyta</taxon>
        <taxon>Magnoliopsida</taxon>
        <taxon>eudicotyledons</taxon>
        <taxon>Gunneridae</taxon>
        <taxon>Pentapetalae</taxon>
        <taxon>rosids</taxon>
        <taxon>fabids</taxon>
        <taxon>Rosales</taxon>
        <taxon>Rosaceae</taxon>
        <taxon>Amygdaloideae</taxon>
        <taxon>Maleae</taxon>
        <taxon>Malus</taxon>
    </lineage>
</organism>
<feature type="compositionally biased region" description="Basic and acidic residues" evidence="5">
    <location>
        <begin position="246"/>
        <end position="258"/>
    </location>
</feature>
<evidence type="ECO:0000256" key="1">
    <source>
        <dbReference type="ARBA" id="ARBA00004132"/>
    </source>
</evidence>
<dbReference type="GO" id="GO:0005543">
    <property type="term" value="F:phospholipid binding"/>
    <property type="evidence" value="ECO:0007669"/>
    <property type="project" value="TreeGrafter"/>
</dbReference>
<accession>A0A540N7X9</accession>
<evidence type="ECO:0000313" key="7">
    <source>
        <dbReference type="EMBL" id="TQE07158.1"/>
    </source>
</evidence>
<dbReference type="GO" id="GO:0005886">
    <property type="term" value="C:plasma membrane"/>
    <property type="evidence" value="ECO:0007669"/>
    <property type="project" value="TreeGrafter"/>
</dbReference>
<keyword evidence="8" id="KW-1185">Reference proteome</keyword>
<proteinExistence type="predicted"/>
<dbReference type="PANTHER" id="PTHR12276:SF113">
    <property type="entry name" value="ENTH_VHS FAMILY PROTEIN"/>
    <property type="match status" value="1"/>
</dbReference>
<dbReference type="PANTHER" id="PTHR12276">
    <property type="entry name" value="EPSIN/ENT-RELATED"/>
    <property type="match status" value="1"/>
</dbReference>
<name>A0A540N7X9_MALBA</name>
<feature type="compositionally biased region" description="Polar residues" evidence="5">
    <location>
        <begin position="259"/>
        <end position="269"/>
    </location>
</feature>
<dbReference type="GO" id="GO:0030125">
    <property type="term" value="C:clathrin vesicle coat"/>
    <property type="evidence" value="ECO:0007669"/>
    <property type="project" value="TreeGrafter"/>
</dbReference>
<dbReference type="GO" id="GO:0030276">
    <property type="term" value="F:clathrin binding"/>
    <property type="evidence" value="ECO:0007669"/>
    <property type="project" value="TreeGrafter"/>
</dbReference>
<dbReference type="AlphaFoldDB" id="A0A540N7X9"/>
<dbReference type="EMBL" id="VIEB01000090">
    <property type="protein sequence ID" value="TQE07158.1"/>
    <property type="molecule type" value="Genomic_DNA"/>
</dbReference>
<gene>
    <name evidence="7" type="ORF">C1H46_007211</name>
</gene>
<dbReference type="SUPFAM" id="SSF48464">
    <property type="entry name" value="ENTH/VHS domain"/>
    <property type="match status" value="1"/>
</dbReference>
<dbReference type="Pfam" id="PF01417">
    <property type="entry name" value="ENTH"/>
    <property type="match status" value="1"/>
</dbReference>
<dbReference type="SMART" id="SM00273">
    <property type="entry name" value="ENTH"/>
    <property type="match status" value="1"/>
</dbReference>
<protein>
    <recommendedName>
        <fullName evidence="6">ENTH domain-containing protein</fullName>
    </recommendedName>
</protein>
<dbReference type="GO" id="GO:0005794">
    <property type="term" value="C:Golgi apparatus"/>
    <property type="evidence" value="ECO:0007669"/>
    <property type="project" value="UniProtKB-SubCell"/>
</dbReference>
<reference evidence="7 8" key="1">
    <citation type="journal article" date="2019" name="G3 (Bethesda)">
        <title>Sequencing of a Wild Apple (Malus baccata) Genome Unravels the Differences Between Cultivated and Wild Apple Species Regarding Disease Resistance and Cold Tolerance.</title>
        <authorList>
            <person name="Chen X."/>
        </authorList>
    </citation>
    <scope>NUCLEOTIDE SEQUENCE [LARGE SCALE GENOMIC DNA]</scope>
    <source>
        <strain evidence="8">cv. Shandingzi</strain>
        <tissue evidence="7">Leaves</tissue>
    </source>
</reference>
<dbReference type="STRING" id="106549.A0A540N7X9"/>
<dbReference type="Gene3D" id="1.25.40.90">
    <property type="match status" value="1"/>
</dbReference>
<dbReference type="CDD" id="cd03571">
    <property type="entry name" value="ENTH"/>
    <property type="match status" value="1"/>
</dbReference>
<dbReference type="Proteomes" id="UP000315295">
    <property type="component" value="Unassembled WGS sequence"/>
</dbReference>
<dbReference type="InterPro" id="IPR013809">
    <property type="entry name" value="ENTH"/>
</dbReference>
<evidence type="ECO:0000256" key="4">
    <source>
        <dbReference type="ARBA" id="ARBA00023329"/>
    </source>
</evidence>
<feature type="region of interest" description="Disordered" evidence="5">
    <location>
        <begin position="225"/>
        <end position="269"/>
    </location>
</feature>
<sequence>MSSPLFYELKKQASSFLKEKMKTARLALTDATPAELMTEEATNENPWPPDTRSIGVISRAAFEVDDYYRIVDILHKRLLNFNRKNWRGSYKALILLEHLLCHGPLRVAGEFEDDKDLIKEMETFQYIDEKGFNWGLSLRKLSKRVLKLVEDEVFFREERARARNLTRGIEGFGSLSLQRSSFIDSSLKGSSLKTYERSNSHYNDHQSRESQVFSLNKKFVKKEEMEKPQQNVDHDNISEPEVNLDVGDHPFCQDEHQTAESLLSTVNES</sequence>
<feature type="domain" description="ENTH" evidence="6">
    <location>
        <begin position="26"/>
        <end position="159"/>
    </location>
</feature>
<dbReference type="GO" id="GO:0005768">
    <property type="term" value="C:endosome"/>
    <property type="evidence" value="ECO:0007669"/>
    <property type="project" value="TreeGrafter"/>
</dbReference>
<evidence type="ECO:0000256" key="5">
    <source>
        <dbReference type="SAM" id="MobiDB-lite"/>
    </source>
</evidence>
<feature type="compositionally biased region" description="Basic and acidic residues" evidence="5">
    <location>
        <begin position="225"/>
        <end position="237"/>
    </location>
</feature>
<evidence type="ECO:0000259" key="6">
    <source>
        <dbReference type="PROSITE" id="PS50942"/>
    </source>
</evidence>
<evidence type="ECO:0000313" key="8">
    <source>
        <dbReference type="Proteomes" id="UP000315295"/>
    </source>
</evidence>
<dbReference type="PROSITE" id="PS50942">
    <property type="entry name" value="ENTH"/>
    <property type="match status" value="1"/>
</dbReference>
<evidence type="ECO:0000256" key="2">
    <source>
        <dbReference type="ARBA" id="ARBA00004555"/>
    </source>
</evidence>
<keyword evidence="3" id="KW-0333">Golgi apparatus</keyword>
<comment type="subcellular location">
    <subcellularLocation>
        <location evidence="1">Cytoplasmic vesicle</location>
        <location evidence="1">Clathrin-coated vesicle</location>
    </subcellularLocation>
    <subcellularLocation>
        <location evidence="2">Golgi apparatus</location>
    </subcellularLocation>
</comment>
<dbReference type="GO" id="GO:0006897">
    <property type="term" value="P:endocytosis"/>
    <property type="evidence" value="ECO:0007669"/>
    <property type="project" value="TreeGrafter"/>
</dbReference>